<dbReference type="SUPFAM" id="SSF143800">
    <property type="entry name" value="L28p-like"/>
    <property type="match status" value="1"/>
</dbReference>
<name>A0A1Z1MD70_9FLOR</name>
<dbReference type="InterPro" id="IPR037147">
    <property type="entry name" value="Ribosomal_bL28_sf"/>
</dbReference>
<comment type="similarity">
    <text evidence="1 5">Belongs to the bacterial ribosomal protein bL28 family.</text>
</comment>
<proteinExistence type="inferred from homology"/>
<dbReference type="EMBL" id="MF101430">
    <property type="protein sequence ID" value="ARW63916.1"/>
    <property type="molecule type" value="Genomic_DNA"/>
</dbReference>
<evidence type="ECO:0000256" key="1">
    <source>
        <dbReference type="ARBA" id="ARBA00008760"/>
    </source>
</evidence>
<dbReference type="AlphaFoldDB" id="A0A1Z1MD70"/>
<sequence>MSKVCSMSGKKANNAYNISHSHVKTKKKQNVNLHKKRVWSIKKNCWIKLIISTKIIKSLNKVKI</sequence>
<evidence type="ECO:0000256" key="2">
    <source>
        <dbReference type="ARBA" id="ARBA00022980"/>
    </source>
</evidence>
<dbReference type="GO" id="GO:0005840">
    <property type="term" value="C:ribosome"/>
    <property type="evidence" value="ECO:0007669"/>
    <property type="project" value="UniProtKB-KW"/>
</dbReference>
<keyword evidence="6" id="KW-0150">Chloroplast</keyword>
<dbReference type="GO" id="GO:0009507">
    <property type="term" value="C:chloroplast"/>
    <property type="evidence" value="ECO:0007669"/>
    <property type="project" value="UniProtKB-SubCell"/>
</dbReference>
<dbReference type="GO" id="GO:0003735">
    <property type="term" value="F:structural constituent of ribosome"/>
    <property type="evidence" value="ECO:0007669"/>
    <property type="project" value="InterPro"/>
</dbReference>
<dbReference type="InterPro" id="IPR001383">
    <property type="entry name" value="Ribosomal_bL28_bact-type"/>
</dbReference>
<organism evidence="6">
    <name type="scientific">Alsidium seaforthii</name>
    <dbReference type="NCBI Taxonomy" id="2007182"/>
    <lineage>
        <taxon>Eukaryota</taxon>
        <taxon>Rhodophyta</taxon>
        <taxon>Florideophyceae</taxon>
        <taxon>Rhodymeniophycidae</taxon>
        <taxon>Ceramiales</taxon>
        <taxon>Rhodomelaceae</taxon>
        <taxon>Polysiphonioideae</taxon>
        <taxon>Alsidium</taxon>
    </lineage>
</organism>
<evidence type="ECO:0000256" key="3">
    <source>
        <dbReference type="ARBA" id="ARBA00023274"/>
    </source>
</evidence>
<keyword evidence="2 5" id="KW-0689">Ribosomal protein</keyword>
<evidence type="ECO:0000256" key="5">
    <source>
        <dbReference type="HAMAP-Rule" id="MF_00373"/>
    </source>
</evidence>
<comment type="subcellular location">
    <subcellularLocation>
        <location evidence="5">Plastid</location>
        <location evidence="5">Chloroplast</location>
    </subcellularLocation>
</comment>
<evidence type="ECO:0000313" key="6">
    <source>
        <dbReference type="EMBL" id="ARW63916.1"/>
    </source>
</evidence>
<protein>
    <recommendedName>
        <fullName evidence="4 5">Large ribosomal subunit protein bL28c</fullName>
    </recommendedName>
</protein>
<evidence type="ECO:0000256" key="4">
    <source>
        <dbReference type="ARBA" id="ARBA00035265"/>
    </source>
</evidence>
<dbReference type="RefSeq" id="YP_009395148.1">
    <property type="nucleotide sequence ID" value="NC_035276.1"/>
</dbReference>
<dbReference type="GO" id="GO:0006412">
    <property type="term" value="P:translation"/>
    <property type="evidence" value="ECO:0007669"/>
    <property type="project" value="UniProtKB-UniRule"/>
</dbReference>
<keyword evidence="6" id="KW-0934">Plastid</keyword>
<dbReference type="HAMAP" id="MF_00373">
    <property type="entry name" value="Ribosomal_bL28"/>
    <property type="match status" value="1"/>
</dbReference>
<dbReference type="GO" id="GO:1990904">
    <property type="term" value="C:ribonucleoprotein complex"/>
    <property type="evidence" value="ECO:0007669"/>
    <property type="project" value="UniProtKB-KW"/>
</dbReference>
<dbReference type="Gene3D" id="2.30.170.40">
    <property type="entry name" value="Ribosomal protein L28/L24"/>
    <property type="match status" value="1"/>
</dbReference>
<accession>A0A1Z1MD70</accession>
<dbReference type="NCBIfam" id="TIGR00009">
    <property type="entry name" value="L28"/>
    <property type="match status" value="1"/>
</dbReference>
<gene>
    <name evidence="5 6" type="primary">rpl28</name>
</gene>
<geneLocation type="chloroplast" evidence="6"/>
<dbReference type="Pfam" id="PF00830">
    <property type="entry name" value="Ribosomal_L28"/>
    <property type="match status" value="1"/>
</dbReference>
<keyword evidence="3 5" id="KW-0687">Ribonucleoprotein</keyword>
<dbReference type="InterPro" id="IPR026569">
    <property type="entry name" value="Ribosomal_bL28"/>
</dbReference>
<dbReference type="InterPro" id="IPR034704">
    <property type="entry name" value="Ribosomal_bL28/bL31-like_sf"/>
</dbReference>
<dbReference type="GeneID" id="33357128"/>
<reference evidence="6" key="1">
    <citation type="journal article" date="2017" name="J. Phycol.">
        <title>Analysis of chloroplast genomes and a supermatrix inform reclassification of the Rhodomelaceae (Rhodophyta).</title>
        <authorList>
            <person name="Diaz-Tapia P."/>
            <person name="Maggs C.A."/>
            <person name="West J.A."/>
            <person name="Verbruggen H."/>
        </authorList>
    </citation>
    <scope>NUCLEOTIDE SEQUENCE</scope>
    <source>
        <strain evidence="6">PD644</strain>
    </source>
</reference>